<evidence type="ECO:0000313" key="2">
    <source>
        <dbReference type="Proteomes" id="UP000700334"/>
    </source>
</evidence>
<accession>A0A8J5ZXC1</accession>
<comment type="caution">
    <text evidence="1">The sequence shown here is derived from an EMBL/GenBank/DDBJ whole genome shotgun (WGS) entry which is preliminary data.</text>
</comment>
<dbReference type="EMBL" id="JAGFMF010011928">
    <property type="protein sequence ID" value="KAG8509728.1"/>
    <property type="molecule type" value="Genomic_DNA"/>
</dbReference>
<proteinExistence type="predicted"/>
<organism evidence="1 2">
    <name type="scientific">Galemys pyrenaicus</name>
    <name type="common">Iberian desman</name>
    <name type="synonym">Pyrenean desman</name>
    <dbReference type="NCBI Taxonomy" id="202257"/>
    <lineage>
        <taxon>Eukaryota</taxon>
        <taxon>Metazoa</taxon>
        <taxon>Chordata</taxon>
        <taxon>Craniata</taxon>
        <taxon>Vertebrata</taxon>
        <taxon>Euteleostomi</taxon>
        <taxon>Mammalia</taxon>
        <taxon>Eutheria</taxon>
        <taxon>Laurasiatheria</taxon>
        <taxon>Eulipotyphla</taxon>
        <taxon>Talpidae</taxon>
        <taxon>Galemys</taxon>
    </lineage>
</organism>
<dbReference type="Proteomes" id="UP000700334">
    <property type="component" value="Unassembled WGS sequence"/>
</dbReference>
<gene>
    <name evidence="1" type="ORF">J0S82_003105</name>
</gene>
<sequence length="96" mass="10840">MWQRNWGDVGKPDIEKRPEDEVAKLKDKYKKAAADCLFFALPSRVTVLECPSLIPGKPGTIPRAASTPAAKQLFDQLAWSKCQFIPDQQRITKIIK</sequence>
<dbReference type="AlphaFoldDB" id="A0A8J5ZXC1"/>
<reference evidence="1" key="1">
    <citation type="journal article" date="2021" name="Evol. Appl.">
        <title>The genome of the Pyrenean desman and the effects of bottlenecks and inbreeding on the genomic landscape of an endangered species.</title>
        <authorList>
            <person name="Escoda L."/>
            <person name="Castresana J."/>
        </authorList>
    </citation>
    <scope>NUCLEOTIDE SEQUENCE</scope>
    <source>
        <strain evidence="1">IBE-C5619</strain>
    </source>
</reference>
<evidence type="ECO:0000313" key="1">
    <source>
        <dbReference type="EMBL" id="KAG8509728.1"/>
    </source>
</evidence>
<name>A0A8J5ZXC1_GALPY</name>
<keyword evidence="2" id="KW-1185">Reference proteome</keyword>
<protein>
    <submittedName>
        <fullName evidence="1">Uncharacterized protein</fullName>
    </submittedName>
</protein>